<name>A0ABX3UX60_9GAMM</name>
<sequence length="238" mass="27988">MNITDTIKDFWLFDDHLKAITGPLLVAAALWLARLIKRLCFPFFFIFKINLSSGFISLPVEDKVSALQIISEFNDADGKYNILMKELKLKQYGLFYPLPILRVVFDYIYDNNVRMNSTGFLSFLDCNQIFNYNREEMPVCSLKKLTVHIVSYTLFLAFLAWYSVGVFNSIVTLYHSTVNFINISTIILMFIIIIMILWFSYIFIESFVSLFWAVSFSKKLRRYAVLREQVKLIKKYEQ</sequence>
<evidence type="ECO:0000313" key="2">
    <source>
        <dbReference type="EMBL" id="ORN03673.1"/>
    </source>
</evidence>
<accession>A0ABX3UX60</accession>
<organism evidence="2 3">
    <name type="scientific">Pantoea septica</name>
    <dbReference type="NCBI Taxonomy" id="472695"/>
    <lineage>
        <taxon>Bacteria</taxon>
        <taxon>Pseudomonadati</taxon>
        <taxon>Pseudomonadota</taxon>
        <taxon>Gammaproteobacteria</taxon>
        <taxon>Enterobacterales</taxon>
        <taxon>Erwiniaceae</taxon>
        <taxon>Pantoea</taxon>
    </lineage>
</organism>
<reference evidence="2 3" key="1">
    <citation type="journal article" date="2017" name="Antonie Van Leeuwenhoek">
        <title>Phylogenomic resolution of the bacterial genus Pantoea and its relationship with Erwinia and Tatumella.</title>
        <authorList>
            <person name="Palmer M."/>
            <person name="Steenkamp E.T."/>
            <person name="Coetzee M.P."/>
            <person name="Chan W.Y."/>
            <person name="van Zyl E."/>
            <person name="De Maayer P."/>
            <person name="Coutinho T.A."/>
            <person name="Blom J."/>
            <person name="Smits T.H."/>
            <person name="Duffy B."/>
            <person name="Venter S.N."/>
        </authorList>
    </citation>
    <scope>NUCLEOTIDE SEQUENCE [LARGE SCALE GENOMIC DNA]</scope>
    <source>
        <strain evidence="2 3">LMG 5345</strain>
    </source>
</reference>
<dbReference type="EMBL" id="MLJJ01000001">
    <property type="protein sequence ID" value="ORN03673.1"/>
    <property type="molecule type" value="Genomic_DNA"/>
</dbReference>
<evidence type="ECO:0000256" key="1">
    <source>
        <dbReference type="SAM" id="Phobius"/>
    </source>
</evidence>
<keyword evidence="1" id="KW-0812">Transmembrane</keyword>
<keyword evidence="1" id="KW-0472">Membrane</keyword>
<protein>
    <submittedName>
        <fullName evidence="2">Uncharacterized protein</fullName>
    </submittedName>
</protein>
<keyword evidence="1" id="KW-1133">Transmembrane helix</keyword>
<evidence type="ECO:0000313" key="3">
    <source>
        <dbReference type="Proteomes" id="UP000193785"/>
    </source>
</evidence>
<dbReference type="RefSeq" id="WP_084881848.1">
    <property type="nucleotide sequence ID" value="NZ_MLJJ01000001.1"/>
</dbReference>
<feature type="transmembrane region" description="Helical" evidence="1">
    <location>
        <begin position="152"/>
        <end position="174"/>
    </location>
</feature>
<feature type="transmembrane region" description="Helical" evidence="1">
    <location>
        <begin position="186"/>
        <end position="214"/>
    </location>
</feature>
<feature type="transmembrane region" description="Helical" evidence="1">
    <location>
        <begin position="20"/>
        <end position="36"/>
    </location>
</feature>
<comment type="caution">
    <text evidence="2">The sequence shown here is derived from an EMBL/GenBank/DDBJ whole genome shotgun (WGS) entry which is preliminary data.</text>
</comment>
<keyword evidence="3" id="KW-1185">Reference proteome</keyword>
<gene>
    <name evidence="2" type="ORF">HA46_00275</name>
</gene>
<dbReference type="Proteomes" id="UP000193785">
    <property type="component" value="Unassembled WGS sequence"/>
</dbReference>
<proteinExistence type="predicted"/>